<feature type="transmembrane region" description="Helical" evidence="1">
    <location>
        <begin position="41"/>
        <end position="61"/>
    </location>
</feature>
<feature type="transmembrane region" description="Helical" evidence="1">
    <location>
        <begin position="153"/>
        <end position="171"/>
    </location>
</feature>
<evidence type="ECO:0000256" key="1">
    <source>
        <dbReference type="SAM" id="Phobius"/>
    </source>
</evidence>
<dbReference type="STRING" id="137246.A0A401SYW0"/>
<dbReference type="EMBL" id="BEZZ01000717">
    <property type="protein sequence ID" value="GCC35585.1"/>
    <property type="molecule type" value="Genomic_DNA"/>
</dbReference>
<dbReference type="AlphaFoldDB" id="A0A401SYW0"/>
<dbReference type="GO" id="GO:0016020">
    <property type="term" value="C:membrane"/>
    <property type="evidence" value="ECO:0007669"/>
    <property type="project" value="TreeGrafter"/>
</dbReference>
<keyword evidence="1" id="KW-0812">Transmembrane</keyword>
<evidence type="ECO:0008006" key="4">
    <source>
        <dbReference type="Google" id="ProtNLM"/>
    </source>
</evidence>
<protein>
    <recommendedName>
        <fullName evidence="4">Protein rolling stone</fullName>
    </recommendedName>
</protein>
<dbReference type="Pfam" id="PF21534">
    <property type="entry name" value="Rost"/>
    <property type="match status" value="1"/>
</dbReference>
<dbReference type="Proteomes" id="UP000287033">
    <property type="component" value="Unassembled WGS sequence"/>
</dbReference>
<dbReference type="OMA" id="VRTYTRY"/>
<sequence length="288" mass="33062">MGTSWRKHLKQEFTQEKRSLKTKHPQLILLSQWRFHPCVLLIYRICTAVYTLVWCICSGVQTNHPKWFIFLTHLTYTVLTFYFNLALVNLICYMACRLKRPAQNTRAASLEEISSCNPAVPEIEVETPALNLHTEFSPPSSLLYPTICIQWSLYNLSCVISLFVTIAFWSFDYIPGRAPDSVNINMHVINSVLVLLELGMTAAPIHLAHFIYTLLYCLSFIIFTVIYWAAGGTNLRGKPYIYRSLNYSETPGAAVGCIIGSICLLMPFLQFMVWNLHFLKCQAYLRLK</sequence>
<dbReference type="PANTHER" id="PTHR12242">
    <property type="entry name" value="OS02G0130600 PROTEIN-RELATED"/>
    <property type="match status" value="1"/>
</dbReference>
<reference evidence="2 3" key="1">
    <citation type="journal article" date="2018" name="Nat. Ecol. Evol.">
        <title>Shark genomes provide insights into elasmobranch evolution and the origin of vertebrates.</title>
        <authorList>
            <person name="Hara Y"/>
            <person name="Yamaguchi K"/>
            <person name="Onimaru K"/>
            <person name="Kadota M"/>
            <person name="Koyanagi M"/>
            <person name="Keeley SD"/>
            <person name="Tatsumi K"/>
            <person name="Tanaka K"/>
            <person name="Motone F"/>
            <person name="Kageyama Y"/>
            <person name="Nozu R"/>
            <person name="Adachi N"/>
            <person name="Nishimura O"/>
            <person name="Nakagawa R"/>
            <person name="Tanegashima C"/>
            <person name="Kiyatake I"/>
            <person name="Matsumoto R"/>
            <person name="Murakumo K"/>
            <person name="Nishida K"/>
            <person name="Terakita A"/>
            <person name="Kuratani S"/>
            <person name="Sato K"/>
            <person name="Hyodo S Kuraku.S."/>
        </authorList>
    </citation>
    <scope>NUCLEOTIDE SEQUENCE [LARGE SCALE GENOMIC DNA]</scope>
</reference>
<dbReference type="OrthoDB" id="419711at2759"/>
<keyword evidence="1" id="KW-0472">Membrane</keyword>
<evidence type="ECO:0000313" key="3">
    <source>
        <dbReference type="Proteomes" id="UP000287033"/>
    </source>
</evidence>
<feature type="transmembrane region" description="Helical" evidence="1">
    <location>
        <begin position="67"/>
        <end position="96"/>
    </location>
</feature>
<accession>A0A401SYW0</accession>
<dbReference type="InterPro" id="IPR049352">
    <property type="entry name" value="Rost"/>
</dbReference>
<dbReference type="PANTHER" id="PTHR12242:SF49">
    <property type="entry name" value="HEADBUTT, ISOFORM E"/>
    <property type="match status" value="1"/>
</dbReference>
<feature type="transmembrane region" description="Helical" evidence="1">
    <location>
        <begin position="210"/>
        <end position="230"/>
    </location>
</feature>
<organism evidence="2 3">
    <name type="scientific">Chiloscyllium punctatum</name>
    <name type="common">Brownbanded bambooshark</name>
    <name type="synonym">Hemiscyllium punctatum</name>
    <dbReference type="NCBI Taxonomy" id="137246"/>
    <lineage>
        <taxon>Eukaryota</taxon>
        <taxon>Metazoa</taxon>
        <taxon>Chordata</taxon>
        <taxon>Craniata</taxon>
        <taxon>Vertebrata</taxon>
        <taxon>Chondrichthyes</taxon>
        <taxon>Elasmobranchii</taxon>
        <taxon>Galeomorphii</taxon>
        <taxon>Galeoidea</taxon>
        <taxon>Orectolobiformes</taxon>
        <taxon>Hemiscylliidae</taxon>
        <taxon>Chiloscyllium</taxon>
    </lineage>
</organism>
<gene>
    <name evidence="2" type="ORF">chiPu_0014071</name>
</gene>
<keyword evidence="1" id="KW-1133">Transmembrane helix</keyword>
<comment type="caution">
    <text evidence="2">The sequence shown here is derived from an EMBL/GenBank/DDBJ whole genome shotgun (WGS) entry which is preliminary data.</text>
</comment>
<name>A0A401SYW0_CHIPU</name>
<proteinExistence type="predicted"/>
<keyword evidence="3" id="KW-1185">Reference proteome</keyword>
<evidence type="ECO:0000313" key="2">
    <source>
        <dbReference type="EMBL" id="GCC35585.1"/>
    </source>
</evidence>
<feature type="transmembrane region" description="Helical" evidence="1">
    <location>
        <begin position="250"/>
        <end position="276"/>
    </location>
</feature>